<dbReference type="OrthoDB" id="9764363at2"/>
<protein>
    <submittedName>
        <fullName evidence="3">S49 family peptidase</fullName>
    </submittedName>
</protein>
<dbReference type="InterPro" id="IPR047272">
    <property type="entry name" value="S49_SppA_C"/>
</dbReference>
<organism evidence="3 4">
    <name type="scientific">Leptospira idonii</name>
    <dbReference type="NCBI Taxonomy" id="1193500"/>
    <lineage>
        <taxon>Bacteria</taxon>
        <taxon>Pseudomonadati</taxon>
        <taxon>Spirochaetota</taxon>
        <taxon>Spirochaetia</taxon>
        <taxon>Leptospirales</taxon>
        <taxon>Leptospiraceae</taxon>
        <taxon>Leptospira</taxon>
    </lineage>
</organism>
<evidence type="ECO:0000313" key="4">
    <source>
        <dbReference type="Proteomes" id="UP000298058"/>
    </source>
</evidence>
<dbReference type="Gene3D" id="3.90.226.10">
    <property type="entry name" value="2-enoyl-CoA Hydratase, Chain A, domain 1"/>
    <property type="match status" value="1"/>
</dbReference>
<comment type="caution">
    <text evidence="3">The sequence shown here is derived from an EMBL/GenBank/DDBJ whole genome shotgun (WGS) entry which is preliminary data.</text>
</comment>
<gene>
    <name evidence="3" type="ORF">EHS15_15085</name>
</gene>
<evidence type="ECO:0000313" key="3">
    <source>
        <dbReference type="EMBL" id="TGN18694.1"/>
    </source>
</evidence>
<dbReference type="CDD" id="cd07023">
    <property type="entry name" value="S49_Sppa_N_C"/>
    <property type="match status" value="1"/>
</dbReference>
<dbReference type="InterPro" id="IPR004634">
    <property type="entry name" value="Pept_S49_pIV"/>
</dbReference>
<dbReference type="PANTHER" id="PTHR33209:SF2">
    <property type="entry name" value="CHROMOSOME UNDETERMINED SCAFFOLD_55, WHOLE GENOME SHOTGUN SEQUENCE"/>
    <property type="match status" value="1"/>
</dbReference>
<dbReference type="InterPro" id="IPR029045">
    <property type="entry name" value="ClpP/crotonase-like_dom_sf"/>
</dbReference>
<evidence type="ECO:0000256" key="1">
    <source>
        <dbReference type="PIRSR" id="PIRSR001217-1"/>
    </source>
</evidence>
<feature type="domain" description="Peptidase S49" evidence="2">
    <location>
        <begin position="345"/>
        <end position="489"/>
    </location>
</feature>
<name>A0A4R9LWN0_9LEPT</name>
<evidence type="ECO:0000259" key="2">
    <source>
        <dbReference type="Pfam" id="PF01343"/>
    </source>
</evidence>
<dbReference type="SUPFAM" id="SSF52096">
    <property type="entry name" value="ClpP/crotonase"/>
    <property type="match status" value="1"/>
</dbReference>
<accession>A0A4R9LWN0</accession>
<feature type="active site" description="Nucleophile" evidence="1">
    <location>
        <position position="361"/>
    </location>
</feature>
<proteinExistence type="predicted"/>
<dbReference type="GO" id="GO:0008233">
    <property type="term" value="F:peptidase activity"/>
    <property type="evidence" value="ECO:0007669"/>
    <property type="project" value="InterPro"/>
</dbReference>
<dbReference type="GO" id="GO:0016020">
    <property type="term" value="C:membrane"/>
    <property type="evidence" value="ECO:0007669"/>
    <property type="project" value="InterPro"/>
</dbReference>
<dbReference type="PANTHER" id="PTHR33209">
    <property type="entry name" value="PROTEASE 4"/>
    <property type="match status" value="1"/>
</dbReference>
<dbReference type="Gene3D" id="6.20.330.10">
    <property type="match status" value="1"/>
</dbReference>
<dbReference type="EMBL" id="RQHW01000047">
    <property type="protein sequence ID" value="TGN18694.1"/>
    <property type="molecule type" value="Genomic_DNA"/>
</dbReference>
<sequence length="557" mass="64236">MLRYFFLILFSPIRLLYYFYLRLRAFLRRKRTVLHFEFPSYFETSHKSFFVRKFQGKQSSMTRLDFLLVLRSLGKIKQLKTLKIFLPPMDWSLSEFWEVKEELIKLKEQGIRIESYAQEGGLGTLLLMSASNERSADKEAEFHIQLPSAESSFYGGLLKHLGVEVEAYASGPYKSFAETFTRTGFSKEAKKNIEDLILDLQNIILDALTEKGKFKKETFYKPILTAESLKEAGFLDSIRSEKEFFPEEEKALSPNHSYLIQRIEDFKFVSKRKKNIAILPLEGGISSGEYSGKEREAGKIEAYPTISLLKELKEDKNVHVVVLEINSPGGSAFHSELIHREISELKKEKPVFVYFKDTAASGGYYIASAAETITSSPVCITGSIGAVMVRANLKKLYNKAKVQKETVGFYPFREILSEYTPLKKESVGFLQKEIARIESQFYARVSEGRKIPLDQLKTKWGGGRVYLPKTENKIVDSLGGILDVLQTIKNNFPKDKFMISYELPEYNFRSEIPFLKGFGLKQMMKTFLPKEILFLKEMSERPLYYSNIKINWNNRKN</sequence>
<dbReference type="AlphaFoldDB" id="A0A4R9LWN0"/>
<dbReference type="Proteomes" id="UP000298058">
    <property type="component" value="Unassembled WGS sequence"/>
</dbReference>
<dbReference type="GO" id="GO:0006465">
    <property type="term" value="P:signal peptide processing"/>
    <property type="evidence" value="ECO:0007669"/>
    <property type="project" value="InterPro"/>
</dbReference>
<feature type="active site" description="Proton donor/acceptor" evidence="1">
    <location>
        <position position="174"/>
    </location>
</feature>
<dbReference type="PIRSF" id="PIRSF001217">
    <property type="entry name" value="Protease_4_SppA"/>
    <property type="match status" value="1"/>
</dbReference>
<dbReference type="InterPro" id="IPR002142">
    <property type="entry name" value="Peptidase_S49"/>
</dbReference>
<dbReference type="Pfam" id="PF01343">
    <property type="entry name" value="Peptidase_S49"/>
    <property type="match status" value="1"/>
</dbReference>
<keyword evidence="4" id="KW-1185">Reference proteome</keyword>
<reference evidence="3" key="1">
    <citation type="journal article" date="2019" name="PLoS Negl. Trop. Dis.">
        <title>Revisiting the worldwide diversity of Leptospira species in the environment.</title>
        <authorList>
            <person name="Vincent A.T."/>
            <person name="Schiettekatte O."/>
            <person name="Bourhy P."/>
            <person name="Veyrier F.J."/>
            <person name="Picardeau M."/>
        </authorList>
    </citation>
    <scope>NUCLEOTIDE SEQUENCE [LARGE SCALE GENOMIC DNA]</scope>
    <source>
        <strain evidence="3">201300427</strain>
    </source>
</reference>